<dbReference type="InterPro" id="IPR005625">
    <property type="entry name" value="PepSY-ass_TM"/>
</dbReference>
<dbReference type="AlphaFoldDB" id="E1SKZ0"/>
<dbReference type="Gene3D" id="3.10.20.30">
    <property type="match status" value="1"/>
</dbReference>
<evidence type="ECO:0000313" key="4">
    <source>
        <dbReference type="EMBL" id="ADN74384.1"/>
    </source>
</evidence>
<dbReference type="Pfam" id="PF03929">
    <property type="entry name" value="PepSY_TM"/>
    <property type="match status" value="1"/>
</dbReference>
<evidence type="ECO:0000256" key="2">
    <source>
        <dbReference type="SAM" id="Phobius"/>
    </source>
</evidence>
<feature type="domain" description="2Fe-2S ferredoxin-type" evidence="3">
    <location>
        <begin position="235"/>
        <end position="316"/>
    </location>
</feature>
<dbReference type="eggNOG" id="COG2871">
    <property type="taxonomic scope" value="Bacteria"/>
</dbReference>
<dbReference type="GO" id="GO:0051536">
    <property type="term" value="F:iron-sulfur cluster binding"/>
    <property type="evidence" value="ECO:0007669"/>
    <property type="project" value="InterPro"/>
</dbReference>
<name>E1SKZ0_FERBD</name>
<keyword evidence="2" id="KW-0472">Membrane</keyword>
<evidence type="ECO:0000256" key="1">
    <source>
        <dbReference type="ARBA" id="ARBA00023075"/>
    </source>
</evidence>
<protein>
    <submittedName>
        <fullName evidence="4">Ferredoxin</fullName>
    </submittedName>
</protein>
<dbReference type="InterPro" id="IPR001041">
    <property type="entry name" value="2Fe-2S_ferredoxin-type"/>
</dbReference>
<accession>E1SKZ0</accession>
<evidence type="ECO:0000259" key="3">
    <source>
        <dbReference type="PROSITE" id="PS51085"/>
    </source>
</evidence>
<keyword evidence="5" id="KW-1185">Reference proteome</keyword>
<organism evidence="4 5">
    <name type="scientific">Ferrimonas balearica (strain DSM 9799 / CCM 4581 / KCTC 23876 / PAT)</name>
    <dbReference type="NCBI Taxonomy" id="550540"/>
    <lineage>
        <taxon>Bacteria</taxon>
        <taxon>Pseudomonadati</taxon>
        <taxon>Pseudomonadota</taxon>
        <taxon>Gammaproteobacteria</taxon>
        <taxon>Alteromonadales</taxon>
        <taxon>Ferrimonadaceae</taxon>
        <taxon>Ferrimonas</taxon>
    </lineage>
</organism>
<dbReference type="PROSITE" id="PS51085">
    <property type="entry name" value="2FE2S_FER_2"/>
    <property type="match status" value="1"/>
</dbReference>
<sequence length="316" mass="35397">MMRWHKWAALAVGLQMMVWIGTGLYFNLVDHQRIGGHQYHQQAAEPTWSLTQLVDPTPLLEQYAPVIRLTLVDRAGHPYYQLEHQRQLYRRQAQTLTLVDAIRGDAVTVDRAMASAVARASYRGPGAVSEITALPPHSAELPKEENPAWRVAFADDLATVVFVEARSGRLIGHQNRHSREAALMLKLHFMDYANTGGFNHPLMWTFALFSLALSLSGLTLLIRRLGSNLSHWRARRVTLHTPAGAQKLRLAPRQSVLEGMQREGLAVRSECGGGGSCGRCRIRLEPGSPISAAEQRFLSQRHLEQGWRLACQQYGD</sequence>
<gene>
    <name evidence="4" type="ordered locus">Fbal_0170</name>
</gene>
<dbReference type="OrthoDB" id="9806195at2"/>
<dbReference type="InterPro" id="IPR012675">
    <property type="entry name" value="Beta-grasp_dom_sf"/>
</dbReference>
<dbReference type="GeneID" id="67180409"/>
<feature type="transmembrane region" description="Helical" evidence="2">
    <location>
        <begin position="202"/>
        <end position="222"/>
    </location>
</feature>
<feature type="transmembrane region" description="Helical" evidence="2">
    <location>
        <begin position="7"/>
        <end position="28"/>
    </location>
</feature>
<dbReference type="KEGG" id="fbl:Fbal_0170"/>
<proteinExistence type="predicted"/>
<dbReference type="EMBL" id="CP002209">
    <property type="protein sequence ID" value="ADN74384.1"/>
    <property type="molecule type" value="Genomic_DNA"/>
</dbReference>
<reference evidence="4 5" key="1">
    <citation type="journal article" date="2010" name="Stand. Genomic Sci.">
        <title>Complete genome sequence of Ferrimonas balearica type strain (PAT).</title>
        <authorList>
            <person name="Nolan M."/>
            <person name="Sikorski J."/>
            <person name="Davenport K."/>
            <person name="Lucas S."/>
            <person name="Glavina Del Rio T."/>
            <person name="Tice H."/>
            <person name="Cheng J."/>
            <person name="Goodwin L."/>
            <person name="Pitluck S."/>
            <person name="Liolios K."/>
            <person name="Ivanova N."/>
            <person name="Mavromatis K."/>
            <person name="Ovchinnikova G."/>
            <person name="Pati A."/>
            <person name="Chen A."/>
            <person name="Palaniappan K."/>
            <person name="Land M."/>
            <person name="Hauser L."/>
            <person name="Chang Y."/>
            <person name="Jeffries C."/>
            <person name="Tapia R."/>
            <person name="Brettin T."/>
            <person name="Detter J."/>
            <person name="Han C."/>
            <person name="Yasawong M."/>
            <person name="Rohde M."/>
            <person name="Tindall B."/>
            <person name="Goker M."/>
            <person name="Woyke T."/>
            <person name="Bristow J."/>
            <person name="Eisen J."/>
            <person name="Markowitz V."/>
            <person name="Hugenholtz P."/>
            <person name="Kyrpides N."/>
            <person name="Klenk H."/>
            <person name="Lapidus A."/>
        </authorList>
    </citation>
    <scope>NUCLEOTIDE SEQUENCE [LARGE SCALE GENOMIC DNA]</scope>
    <source>
        <strain evidence="5">DSM 9799 / CCM 4581 / KCTC 23876 / PAT</strain>
    </source>
</reference>
<keyword evidence="1" id="KW-0830">Ubiquinone</keyword>
<dbReference type="SUPFAM" id="SSF54292">
    <property type="entry name" value="2Fe-2S ferredoxin-like"/>
    <property type="match status" value="1"/>
</dbReference>
<evidence type="ECO:0000313" key="5">
    <source>
        <dbReference type="Proteomes" id="UP000006683"/>
    </source>
</evidence>
<dbReference type="InterPro" id="IPR036010">
    <property type="entry name" value="2Fe-2S_ferredoxin-like_sf"/>
</dbReference>
<keyword evidence="2" id="KW-0812">Transmembrane</keyword>
<keyword evidence="2" id="KW-1133">Transmembrane helix</keyword>
<dbReference type="STRING" id="550540.Fbal_0170"/>
<dbReference type="Pfam" id="PF00111">
    <property type="entry name" value="Fer2"/>
    <property type="match status" value="1"/>
</dbReference>
<dbReference type="HOGENOM" id="CLU_066006_0_0_6"/>
<dbReference type="Proteomes" id="UP000006683">
    <property type="component" value="Chromosome"/>
</dbReference>
<dbReference type="RefSeq" id="WP_013343690.1">
    <property type="nucleotide sequence ID" value="NC_014541.1"/>
</dbReference>